<dbReference type="GO" id="GO:0030170">
    <property type="term" value="F:pyridoxal phosphate binding"/>
    <property type="evidence" value="ECO:0007669"/>
    <property type="project" value="InterPro"/>
</dbReference>
<dbReference type="InterPro" id="IPR015421">
    <property type="entry name" value="PyrdxlP-dep_Trfase_major"/>
</dbReference>
<dbReference type="SUPFAM" id="SSF53383">
    <property type="entry name" value="PLP-dependent transferases"/>
    <property type="match status" value="1"/>
</dbReference>
<comment type="cofactor">
    <cofactor evidence="1">
        <name>pyridoxal 5'-phosphate</name>
        <dbReference type="ChEBI" id="CHEBI:597326"/>
    </cofactor>
</comment>
<dbReference type="InterPro" id="IPR015422">
    <property type="entry name" value="PyrdxlP-dep_Trfase_small"/>
</dbReference>
<dbReference type="PANTHER" id="PTHR13693">
    <property type="entry name" value="CLASS II AMINOTRANSFERASE/8-AMINO-7-OXONONANOATE SYNTHASE"/>
    <property type="match status" value="1"/>
</dbReference>
<protein>
    <submittedName>
        <fullName evidence="4">8-amino-7-oxononanoate synthase</fullName>
        <ecNumber evidence="4">2.3.1.47</ecNumber>
    </submittedName>
</protein>
<evidence type="ECO:0000256" key="2">
    <source>
        <dbReference type="ARBA" id="ARBA00022679"/>
    </source>
</evidence>
<dbReference type="EC" id="2.3.1.47" evidence="4"/>
<evidence type="ECO:0000313" key="4">
    <source>
        <dbReference type="EMBL" id="VAW32310.1"/>
    </source>
</evidence>
<evidence type="ECO:0000256" key="1">
    <source>
        <dbReference type="ARBA" id="ARBA00001933"/>
    </source>
</evidence>
<dbReference type="Gene3D" id="3.90.1150.10">
    <property type="entry name" value="Aspartate Aminotransferase, domain 1"/>
    <property type="match status" value="1"/>
</dbReference>
<dbReference type="AlphaFoldDB" id="A0A3B0UTP7"/>
<dbReference type="InterPro" id="IPR004839">
    <property type="entry name" value="Aminotransferase_I/II_large"/>
</dbReference>
<accession>A0A3B0UTP7</accession>
<name>A0A3B0UTP7_9ZZZZ</name>
<feature type="domain" description="Aminotransferase class I/classII large" evidence="3">
    <location>
        <begin position="51"/>
        <end position="393"/>
    </location>
</feature>
<organism evidence="4">
    <name type="scientific">hydrothermal vent metagenome</name>
    <dbReference type="NCBI Taxonomy" id="652676"/>
    <lineage>
        <taxon>unclassified sequences</taxon>
        <taxon>metagenomes</taxon>
        <taxon>ecological metagenomes</taxon>
    </lineage>
</organism>
<dbReference type="EMBL" id="UOEU01000345">
    <property type="protein sequence ID" value="VAW32310.1"/>
    <property type="molecule type" value="Genomic_DNA"/>
</dbReference>
<dbReference type="Gene3D" id="3.40.640.10">
    <property type="entry name" value="Type I PLP-dependent aspartate aminotransferase-like (Major domain)"/>
    <property type="match status" value="1"/>
</dbReference>
<dbReference type="CDD" id="cd06454">
    <property type="entry name" value="KBL_like"/>
    <property type="match status" value="1"/>
</dbReference>
<dbReference type="InterPro" id="IPR015424">
    <property type="entry name" value="PyrdxlP-dep_Trfase"/>
</dbReference>
<proteinExistence type="predicted"/>
<evidence type="ECO:0000259" key="3">
    <source>
        <dbReference type="Pfam" id="PF00155"/>
    </source>
</evidence>
<dbReference type="GO" id="GO:0008710">
    <property type="term" value="F:8-amino-7-oxononanoate synthase activity"/>
    <property type="evidence" value="ECO:0007669"/>
    <property type="project" value="UniProtKB-EC"/>
</dbReference>
<dbReference type="Pfam" id="PF00155">
    <property type="entry name" value="Aminotran_1_2"/>
    <property type="match status" value="1"/>
</dbReference>
<keyword evidence="4" id="KW-0012">Acyltransferase</keyword>
<dbReference type="InterPro" id="IPR050087">
    <property type="entry name" value="AON_synthase_class-II"/>
</dbReference>
<gene>
    <name evidence="4" type="ORF">MNBD_CHLOROFLEXI01-155</name>
</gene>
<reference evidence="4" key="1">
    <citation type="submission" date="2018-06" db="EMBL/GenBank/DDBJ databases">
        <authorList>
            <person name="Zhirakovskaya E."/>
        </authorList>
    </citation>
    <scope>NUCLEOTIDE SEQUENCE</scope>
</reference>
<dbReference type="PANTHER" id="PTHR13693:SF3">
    <property type="entry name" value="LD36009P"/>
    <property type="match status" value="1"/>
</dbReference>
<keyword evidence="2 4" id="KW-0808">Transferase</keyword>
<sequence length="404" mass="44141">MIGEITVEKPKLTPKMLWDIEHYKDVGLYFYLEATQEILPNGRVVVENHGEMIMLGSYSYLGLIGHPEINAAAKAAVDHYGTGTHGVRLLAGSLQLHNELESRIAAFKQTEEAITFSSGYVTNLATISSLLRKGDTLICDKLNHASIVDGCLLATANFVRFRHNDMDHLERRLREAGGNGRKLVVADSVFSMDGDIINLPEVVRLCRQYGAYLMIDEAHSIGVLGETGHGIEEHFNLPPDCIDIKMGTLSKAIPSAGGYVAGNHELIRFLKHEARAFIFSAALPPASAAAAIAAFDVIEAEPWRVQKLQENYDHFAGRLREAGFDLLLTETAIVPVVCGSTDRAATLAKYCQDRGIFVQAVVSPVVPEGLERLRACVSSAHCIEDIDYCADTIIEGGRLLGIIK</sequence>